<gene>
    <name evidence="1" type="ORF">E3W66_09860</name>
</gene>
<dbReference type="Proteomes" id="UP000298133">
    <property type="component" value="Unassembled WGS sequence"/>
</dbReference>
<evidence type="ECO:0008006" key="3">
    <source>
        <dbReference type="Google" id="ProtNLM"/>
    </source>
</evidence>
<proteinExistence type="predicted"/>
<protein>
    <recommendedName>
        <fullName evidence="3">Sulfotransferase family protein</fullName>
    </recommendedName>
</protein>
<comment type="caution">
    <text evidence="1">The sequence shown here is derived from an EMBL/GenBank/DDBJ whole genome shotgun (WGS) entry which is preliminary data.</text>
</comment>
<dbReference type="Pfam" id="PF13469">
    <property type="entry name" value="Sulfotransfer_3"/>
    <property type="match status" value="1"/>
</dbReference>
<evidence type="ECO:0000313" key="2">
    <source>
        <dbReference type="Proteomes" id="UP000298133"/>
    </source>
</evidence>
<dbReference type="AlphaFoldDB" id="A0A4Y8UH64"/>
<dbReference type="InterPro" id="IPR027417">
    <property type="entry name" value="P-loop_NTPase"/>
</dbReference>
<name>A0A4Y8UH64_9GAMM</name>
<dbReference type="EMBL" id="SPIA01000005">
    <property type="protein sequence ID" value="TFH67144.1"/>
    <property type="molecule type" value="Genomic_DNA"/>
</dbReference>
<dbReference type="OrthoDB" id="4169204at2"/>
<accession>A0A4Y8UH64</accession>
<evidence type="ECO:0000313" key="1">
    <source>
        <dbReference type="EMBL" id="TFH67144.1"/>
    </source>
</evidence>
<sequence>MTNNERIAIIKAMNNFIIWTIQRSGGTNLSDWLSQQSKTTVLHEPFNMGREFQDCVADYKITHSIEQARSSIAAVIAAGTSMKICVEEIPLPISMELAKQACRAGYSMIFLVRENSLNRLVSLQRALNTGRWHSNQPPTYRAPIGEIENLLRHQQACNARLDILHRNILELANQTTVVIFEKLYASDTATALRELRHLACGLKLNRDIHAAEVASLHSAGKMSPGSEPLQPIDATVVKKYLGNGGIFQLGSTTNNINPPASVHRLVRSRWGRLDNPSHTRANNLQRPSANAEIGRKFESILIITYGRSGSTLLQGILNSTAGVTIRGENYDFCGGLYRSYKSLVKTHNFKGHIDTDSRHAWYGANEIRPGTFIKACQHLVKQQIIGNEYKPNTIYGFKEIRYIDYAGELAEYLDFLYLIFPNPAFIFNLRNPADVSRSGFWKKSDSATVTAEIATLNQRFRLYANQRDYCFIHDYDQLIAASSPAKELFSFLGFNYDAERIKHVLSLKHSY</sequence>
<organism evidence="1 2">
    <name type="scientific">Gammaproteobacteria bacterium LSUCC0057</name>
    <dbReference type="NCBI Taxonomy" id="2559237"/>
    <lineage>
        <taxon>Bacteria</taxon>
        <taxon>Pseudomonadati</taxon>
        <taxon>Pseudomonadota</taxon>
        <taxon>Gammaproteobacteria</taxon>
        <taxon>Cellvibrionales</taxon>
        <taxon>Porticoccaceae</taxon>
        <taxon>SAR92 clade</taxon>
    </lineage>
</organism>
<reference evidence="1 2" key="1">
    <citation type="submission" date="2019-03" db="EMBL/GenBank/DDBJ databases">
        <title>Draft genome of Gammaproteobacteria bacterium LSUCC0057, a member of the SAR92 clade.</title>
        <authorList>
            <person name="Lanclos V.C."/>
            <person name="Doiron C."/>
            <person name="Henson M.W."/>
            <person name="Thrash J.C."/>
        </authorList>
    </citation>
    <scope>NUCLEOTIDE SEQUENCE [LARGE SCALE GENOMIC DNA]</scope>
    <source>
        <strain evidence="1 2">LSUCC0057</strain>
    </source>
</reference>
<dbReference type="Gene3D" id="3.40.50.300">
    <property type="entry name" value="P-loop containing nucleotide triphosphate hydrolases"/>
    <property type="match status" value="2"/>
</dbReference>
<keyword evidence="2" id="KW-1185">Reference proteome</keyword>
<dbReference type="SUPFAM" id="SSF52540">
    <property type="entry name" value="P-loop containing nucleoside triphosphate hydrolases"/>
    <property type="match status" value="2"/>
</dbReference>